<name>A0A1H1HBW7_9ACTN</name>
<comment type="similarity">
    <text evidence="1">Belongs to the peptidase S33 family.</text>
</comment>
<evidence type="ECO:0000313" key="4">
    <source>
        <dbReference type="EMBL" id="SDR22556.1"/>
    </source>
</evidence>
<dbReference type="Gene3D" id="3.40.50.1820">
    <property type="entry name" value="alpha/beta hydrolase"/>
    <property type="match status" value="1"/>
</dbReference>
<dbReference type="Proteomes" id="UP000217103">
    <property type="component" value="Unassembled WGS sequence"/>
</dbReference>
<dbReference type="AlphaFoldDB" id="A0A1H1HBW7"/>
<dbReference type="InterPro" id="IPR000073">
    <property type="entry name" value="AB_hydrolase_1"/>
</dbReference>
<dbReference type="EMBL" id="FNKK01000002">
    <property type="protein sequence ID" value="SDR22556.1"/>
    <property type="molecule type" value="Genomic_DNA"/>
</dbReference>
<feature type="domain" description="AB hydrolase-1" evidence="3">
    <location>
        <begin position="154"/>
        <end position="260"/>
    </location>
</feature>
<dbReference type="STRING" id="35622.SAMN04489764_4229"/>
<dbReference type="GO" id="GO:0016020">
    <property type="term" value="C:membrane"/>
    <property type="evidence" value="ECO:0007669"/>
    <property type="project" value="TreeGrafter"/>
</dbReference>
<dbReference type="PRINTS" id="PR00793">
    <property type="entry name" value="PROAMNOPTASE"/>
</dbReference>
<evidence type="ECO:0000256" key="1">
    <source>
        <dbReference type="ARBA" id="ARBA00010088"/>
    </source>
</evidence>
<dbReference type="InterPro" id="IPR002410">
    <property type="entry name" value="Peptidase_S33"/>
</dbReference>
<dbReference type="InterPro" id="IPR050266">
    <property type="entry name" value="AB_hydrolase_sf"/>
</dbReference>
<dbReference type="PRINTS" id="PR00111">
    <property type="entry name" value="ABHYDROLASE"/>
</dbReference>
<dbReference type="SUPFAM" id="SSF53474">
    <property type="entry name" value="alpha/beta-Hydrolases"/>
    <property type="match status" value="1"/>
</dbReference>
<reference evidence="4 5" key="1">
    <citation type="submission" date="2016-10" db="EMBL/GenBank/DDBJ databases">
        <authorList>
            <person name="de Groot N.N."/>
        </authorList>
    </citation>
    <scope>NUCLEOTIDE SEQUENCE [LARGE SCALE GENOMIC DNA]</scope>
    <source>
        <strain evidence="4 5">DSM 43794</strain>
    </source>
</reference>
<dbReference type="Pfam" id="PF00561">
    <property type="entry name" value="Abhydrolase_1"/>
    <property type="match status" value="1"/>
</dbReference>
<dbReference type="GO" id="GO:0006508">
    <property type="term" value="P:proteolysis"/>
    <property type="evidence" value="ECO:0007669"/>
    <property type="project" value="InterPro"/>
</dbReference>
<evidence type="ECO:0000259" key="3">
    <source>
        <dbReference type="Pfam" id="PF00561"/>
    </source>
</evidence>
<gene>
    <name evidence="4" type="ORF">SAMN04489764_4229</name>
</gene>
<proteinExistence type="inferred from homology"/>
<dbReference type="InterPro" id="IPR029058">
    <property type="entry name" value="AB_hydrolase_fold"/>
</dbReference>
<protein>
    <submittedName>
        <fullName evidence="4">Pimeloyl-ACP methyl ester carboxylesterase</fullName>
    </submittedName>
</protein>
<dbReference type="PANTHER" id="PTHR43798:SF33">
    <property type="entry name" value="HYDROLASE, PUTATIVE (AFU_ORTHOLOGUE AFUA_2G14860)-RELATED"/>
    <property type="match status" value="1"/>
</dbReference>
<organism evidence="4 5">
    <name type="scientific">Thermostaphylospora chromogena</name>
    <dbReference type="NCBI Taxonomy" id="35622"/>
    <lineage>
        <taxon>Bacteria</taxon>
        <taxon>Bacillati</taxon>
        <taxon>Actinomycetota</taxon>
        <taxon>Actinomycetes</taxon>
        <taxon>Streptosporangiales</taxon>
        <taxon>Thermomonosporaceae</taxon>
        <taxon>Thermostaphylospora</taxon>
    </lineage>
</organism>
<dbReference type="PANTHER" id="PTHR43798">
    <property type="entry name" value="MONOACYLGLYCEROL LIPASE"/>
    <property type="match status" value="1"/>
</dbReference>
<evidence type="ECO:0000313" key="5">
    <source>
        <dbReference type="Proteomes" id="UP000217103"/>
    </source>
</evidence>
<accession>A0A1H1HBW7</accession>
<keyword evidence="2" id="KW-0378">Hydrolase</keyword>
<evidence type="ECO:0000256" key="2">
    <source>
        <dbReference type="ARBA" id="ARBA00022801"/>
    </source>
</evidence>
<keyword evidence="5" id="KW-1185">Reference proteome</keyword>
<sequence length="384" mass="40051">MRAGRLHERAGSVVTRLSPVRATGGCPPRGDDSGTVDSVAFGVVTALRPFSRRTAVWITSTLTLSLGDMMLRALKTSVAVALCCTVAGGALVGCGAGDSLRDAGGSLERLEDWDPLAPGTPKADAEPISGTKKIDVEGRSVNVSCSGEPADGEPVVVLLHGGGDGLDKMAALQKALSEKNRVCSYDRLGAGASDRPDAPQDFSGAGRILTGVLDRVAGDAPVVLAGHSLGGLIAARYAPDHQDRVKGLVLIDATPPTMVADITETIPESATGPAAELRAQNLAIFQGNNPEKLVITDGKVRSAGDIPVEVIQHGQRYLAEVPEYGPRLEKAWSAGQRKWLALSSRSRLSTAENSGHYIYLDQPEVVVQAVQRVTAQVAAEADAE</sequence>
<dbReference type="GO" id="GO:0004177">
    <property type="term" value="F:aminopeptidase activity"/>
    <property type="evidence" value="ECO:0007669"/>
    <property type="project" value="UniProtKB-EC"/>
</dbReference>